<dbReference type="STRING" id="472963.BKP45_03410"/>
<dbReference type="InterPro" id="IPR041999">
    <property type="entry name" value="Sortase_D_1"/>
</dbReference>
<dbReference type="InterPro" id="IPR005754">
    <property type="entry name" value="Sortase"/>
</dbReference>
<proteinExistence type="predicted"/>
<evidence type="ECO:0000313" key="5">
    <source>
        <dbReference type="Proteomes" id="UP000180057"/>
    </source>
</evidence>
<keyword evidence="5" id="KW-1185">Reference proteome</keyword>
<dbReference type="NCBIfam" id="TIGR01076">
    <property type="entry name" value="sortase_fam"/>
    <property type="match status" value="1"/>
</dbReference>
<evidence type="ECO:0000313" key="4">
    <source>
        <dbReference type="EMBL" id="OIJ21759.1"/>
    </source>
</evidence>
<dbReference type="GO" id="GO:0016787">
    <property type="term" value="F:hydrolase activity"/>
    <property type="evidence" value="ECO:0007669"/>
    <property type="project" value="UniProtKB-KW"/>
</dbReference>
<keyword evidence="3" id="KW-1133">Transmembrane helix</keyword>
<dbReference type="Pfam" id="PF04203">
    <property type="entry name" value="Sortase"/>
    <property type="match status" value="1"/>
</dbReference>
<dbReference type="SUPFAM" id="SSF63817">
    <property type="entry name" value="Sortase"/>
    <property type="match status" value="1"/>
</dbReference>
<dbReference type="NCBIfam" id="NF033746">
    <property type="entry name" value="class_D_sortase"/>
    <property type="match status" value="1"/>
</dbReference>
<gene>
    <name evidence="4" type="ORF">BKP45_03410</name>
</gene>
<organism evidence="4 5">
    <name type="scientific">Anaerobacillus alkalidiazotrophicus</name>
    <dbReference type="NCBI Taxonomy" id="472963"/>
    <lineage>
        <taxon>Bacteria</taxon>
        <taxon>Bacillati</taxon>
        <taxon>Bacillota</taxon>
        <taxon>Bacilli</taxon>
        <taxon>Bacillales</taxon>
        <taxon>Bacillaceae</taxon>
        <taxon>Anaerobacillus</taxon>
    </lineage>
</organism>
<name>A0A1S2MAR3_9BACI</name>
<dbReference type="EMBL" id="MLQS01000001">
    <property type="protein sequence ID" value="OIJ21759.1"/>
    <property type="molecule type" value="Genomic_DNA"/>
</dbReference>
<feature type="transmembrane region" description="Helical" evidence="3">
    <location>
        <begin position="6"/>
        <end position="25"/>
    </location>
</feature>
<keyword evidence="3" id="KW-0812">Transmembrane</keyword>
<dbReference type="Proteomes" id="UP000180057">
    <property type="component" value="Unassembled WGS sequence"/>
</dbReference>
<comment type="caution">
    <text evidence="4">The sequence shown here is derived from an EMBL/GenBank/DDBJ whole genome shotgun (WGS) entry which is preliminary data.</text>
</comment>
<accession>A0A1S2MAR3</accession>
<dbReference type="RefSeq" id="WP_071388345.1">
    <property type="nucleotide sequence ID" value="NZ_MLQS01000001.1"/>
</dbReference>
<protein>
    <recommendedName>
        <fullName evidence="6">Class D sortase</fullName>
    </recommendedName>
</protein>
<feature type="active site" description="Acyl-thioester intermediate" evidence="2">
    <location>
        <position position="172"/>
    </location>
</feature>
<feature type="active site" description="Proton donor/acceptor" evidence="2">
    <location>
        <position position="114"/>
    </location>
</feature>
<dbReference type="CDD" id="cd05828">
    <property type="entry name" value="Sortase_D_1"/>
    <property type="match status" value="1"/>
</dbReference>
<keyword evidence="3" id="KW-0472">Membrane</keyword>
<keyword evidence="1" id="KW-0378">Hydrolase</keyword>
<evidence type="ECO:0008006" key="6">
    <source>
        <dbReference type="Google" id="ProtNLM"/>
    </source>
</evidence>
<evidence type="ECO:0000256" key="1">
    <source>
        <dbReference type="ARBA" id="ARBA00022801"/>
    </source>
</evidence>
<dbReference type="InterPro" id="IPR053525">
    <property type="entry name" value="Sortase_D"/>
</dbReference>
<sequence length="192" mass="21595">MARWLMIILISAGVILISISLYEIFEGKKDVSVAMKEAETIVPQSKNQDEIETQEEIVFNPYPSDVIGIISIPRLNKELPIIAGTDDEQLKRGVGHFIGSKFPGQDGQIVLSGHRDTVFTGLGDLIEGDEIILKMEYGTYTYYLQRTYIVDADDLTVIDPTIDEEVLTLTTCYPFRYVGDAPERYIIDAVRK</sequence>
<evidence type="ECO:0000256" key="3">
    <source>
        <dbReference type="SAM" id="Phobius"/>
    </source>
</evidence>
<dbReference type="Gene3D" id="2.40.260.10">
    <property type="entry name" value="Sortase"/>
    <property type="match status" value="1"/>
</dbReference>
<evidence type="ECO:0000256" key="2">
    <source>
        <dbReference type="PIRSR" id="PIRSR605754-1"/>
    </source>
</evidence>
<dbReference type="AlphaFoldDB" id="A0A1S2MAR3"/>
<reference evidence="4 5" key="1">
    <citation type="submission" date="2016-10" db="EMBL/GenBank/DDBJ databases">
        <title>Draft genome sequences of four alkaliphilic bacteria belonging to the Anaerobacillus genus.</title>
        <authorList>
            <person name="Bassil N.M."/>
            <person name="Lloyd J.R."/>
        </authorList>
    </citation>
    <scope>NUCLEOTIDE SEQUENCE [LARGE SCALE GENOMIC DNA]</scope>
    <source>
        <strain evidence="4 5">DSM 22531</strain>
    </source>
</reference>
<dbReference type="InterPro" id="IPR023365">
    <property type="entry name" value="Sortase_dom-sf"/>
</dbReference>